<organism evidence="1">
    <name type="scientific">Candidatus Kentrum sp. LPFa</name>
    <dbReference type="NCBI Taxonomy" id="2126335"/>
    <lineage>
        <taxon>Bacteria</taxon>
        <taxon>Pseudomonadati</taxon>
        <taxon>Pseudomonadota</taxon>
        <taxon>Gammaproteobacteria</taxon>
        <taxon>Candidatus Kentrum</taxon>
    </lineage>
</organism>
<sequence length="53" mass="5873">MLSTNVQADFLAFARQTGKQAAIRYRDGLPPQVAEADPWDKYGKFGWDCPAGL</sequence>
<proteinExistence type="predicted"/>
<name>A0A450WDK2_9GAMM</name>
<dbReference type="EMBL" id="CAADFP010000125">
    <property type="protein sequence ID" value="VFK31000.1"/>
    <property type="molecule type" value="Genomic_DNA"/>
</dbReference>
<protein>
    <submittedName>
        <fullName evidence="1">Uncharacterized protein</fullName>
    </submittedName>
</protein>
<dbReference type="EMBL" id="CAADFM010000120">
    <property type="protein sequence ID" value="VFK15102.1"/>
    <property type="molecule type" value="Genomic_DNA"/>
</dbReference>
<evidence type="ECO:0000313" key="1">
    <source>
        <dbReference type="EMBL" id="VFK15102.1"/>
    </source>
</evidence>
<dbReference type="AlphaFoldDB" id="A0A450WDK2"/>
<gene>
    <name evidence="1" type="ORF">BECKLPF1236A_GA0070988_1012016</name>
    <name evidence="2" type="ORF">BECKLPF1236C_GA0070990_1012516</name>
</gene>
<accession>A0A450WDK2</accession>
<reference evidence="1" key="1">
    <citation type="submission" date="2019-02" db="EMBL/GenBank/DDBJ databases">
        <authorList>
            <person name="Gruber-Vodicka R. H."/>
            <person name="Seah K. B. B."/>
        </authorList>
    </citation>
    <scope>NUCLEOTIDE SEQUENCE</scope>
    <source>
        <strain evidence="1">BECK_S312</strain>
        <strain evidence="2">BECK_S426</strain>
    </source>
</reference>
<evidence type="ECO:0000313" key="2">
    <source>
        <dbReference type="EMBL" id="VFK31000.1"/>
    </source>
</evidence>